<dbReference type="InterPro" id="IPR001003">
    <property type="entry name" value="MHC_II_a_N"/>
</dbReference>
<dbReference type="SMART" id="SM00407">
    <property type="entry name" value="IGc1"/>
    <property type="match status" value="1"/>
</dbReference>
<keyword evidence="4 8" id="KW-1133">Transmembrane helix</keyword>
<dbReference type="PANTHER" id="PTHR19944">
    <property type="entry name" value="MHC CLASS II-RELATED"/>
    <property type="match status" value="1"/>
</dbReference>
<dbReference type="GeneID" id="136994715"/>
<evidence type="ECO:0000256" key="3">
    <source>
        <dbReference type="ARBA" id="ARBA00022692"/>
    </source>
</evidence>
<sequence>MQGIAGGLLDAWMWMQGTVVDAVYAPKGVQGDAAGAKGVQSIAVGAVHAPKGVWGNAVGAKGVQSIAAGALHAQPEHCSVRTGGGGAACRPCMQCSAPDTPRIYPVTSCKSNSPEPGRGKPALGSAAPDAWARSVTGLENSAGPFSPATGDGGQGGAAIGGTWAGAGSSHRARRVPGTGMGAAGGRRALAAALLWGALAAAASPDEPAAHTVQEVLFCQPDQPSLGLALTFDGDQLYWFDFPFSRWVPRLPELPPWPSASESPAELLRDAELCQQLRRELSTLVEGILAEAKGIPMAEVFVAQPLQLGHPNTLVCMVGNLFPAAVSVSWQRGGVPVTEGVTGTHYTPTDSLGFLLFSYLAVTPRRGDVYTCTVTRERENSSIVAYWVPQNPVPSEVLETALCAAAMGLGALLVLLGVALLLAARQRDAAYD</sequence>
<dbReference type="SMART" id="SM00920">
    <property type="entry name" value="MHC_II_alpha"/>
    <property type="match status" value="1"/>
</dbReference>
<comment type="similarity">
    <text evidence="2">Belongs to the MHC class II family.</text>
</comment>
<evidence type="ECO:0000313" key="10">
    <source>
        <dbReference type="Proteomes" id="UP001652627"/>
    </source>
</evidence>
<evidence type="ECO:0000256" key="2">
    <source>
        <dbReference type="ARBA" id="ARBA00007394"/>
    </source>
</evidence>
<comment type="subcellular location">
    <subcellularLocation>
        <location evidence="1">Membrane</location>
        <topology evidence="1">Single-pass type I membrane protein</topology>
    </subcellularLocation>
</comment>
<reference evidence="11" key="1">
    <citation type="submission" date="2025-08" db="UniProtKB">
        <authorList>
            <consortium name="RefSeq"/>
        </authorList>
    </citation>
    <scope>IDENTIFICATION</scope>
    <source>
        <tissue evidence="11">Blood</tissue>
    </source>
</reference>
<accession>A0ABM4FY57</accession>
<evidence type="ECO:0000256" key="6">
    <source>
        <dbReference type="ARBA" id="ARBA00023180"/>
    </source>
</evidence>
<keyword evidence="6" id="KW-0325">Glycoprotein</keyword>
<evidence type="ECO:0000256" key="1">
    <source>
        <dbReference type="ARBA" id="ARBA00004479"/>
    </source>
</evidence>
<name>A0ABM4FY57_9AVES</name>
<dbReference type="RefSeq" id="XP_067169879.1">
    <property type="nucleotide sequence ID" value="XM_067313778.1"/>
</dbReference>
<feature type="region of interest" description="Disordered" evidence="7">
    <location>
        <begin position="151"/>
        <end position="174"/>
    </location>
</feature>
<feature type="transmembrane region" description="Helical" evidence="8">
    <location>
        <begin position="403"/>
        <end position="423"/>
    </location>
</feature>
<evidence type="ECO:0000256" key="5">
    <source>
        <dbReference type="ARBA" id="ARBA00023157"/>
    </source>
</evidence>
<keyword evidence="5" id="KW-1015">Disulfide bond</keyword>
<dbReference type="InterPro" id="IPR050160">
    <property type="entry name" value="MHC/Immunoglobulin"/>
</dbReference>
<dbReference type="SUPFAM" id="SSF48726">
    <property type="entry name" value="Immunoglobulin"/>
    <property type="match status" value="1"/>
</dbReference>
<dbReference type="Gene3D" id="3.10.320.10">
    <property type="entry name" value="Class II Histocompatibility Antigen, M Beta Chain, Chain B, domain 1"/>
    <property type="match status" value="1"/>
</dbReference>
<gene>
    <name evidence="11" type="primary">LOC136994715</name>
</gene>
<dbReference type="InterPro" id="IPR036179">
    <property type="entry name" value="Ig-like_dom_sf"/>
</dbReference>
<evidence type="ECO:0000256" key="7">
    <source>
        <dbReference type="SAM" id="MobiDB-lite"/>
    </source>
</evidence>
<proteinExistence type="inferred from homology"/>
<dbReference type="Pfam" id="PF00993">
    <property type="entry name" value="MHC_II_alpha"/>
    <property type="match status" value="1"/>
</dbReference>
<organism evidence="10 11">
    <name type="scientific">Apteryx mantelli</name>
    <name type="common">North Island brown kiwi</name>
    <dbReference type="NCBI Taxonomy" id="2696672"/>
    <lineage>
        <taxon>Eukaryota</taxon>
        <taxon>Metazoa</taxon>
        <taxon>Chordata</taxon>
        <taxon>Craniata</taxon>
        <taxon>Vertebrata</taxon>
        <taxon>Euteleostomi</taxon>
        <taxon>Archelosauria</taxon>
        <taxon>Archosauria</taxon>
        <taxon>Dinosauria</taxon>
        <taxon>Saurischia</taxon>
        <taxon>Theropoda</taxon>
        <taxon>Coelurosauria</taxon>
        <taxon>Aves</taxon>
        <taxon>Palaeognathae</taxon>
        <taxon>Apterygiformes</taxon>
        <taxon>Apterygidae</taxon>
        <taxon>Apteryx</taxon>
    </lineage>
</organism>
<dbReference type="PROSITE" id="PS50835">
    <property type="entry name" value="IG_LIKE"/>
    <property type="match status" value="1"/>
</dbReference>
<feature type="compositionally biased region" description="Gly residues" evidence="7">
    <location>
        <begin position="151"/>
        <end position="164"/>
    </location>
</feature>
<feature type="region of interest" description="Disordered" evidence="7">
    <location>
        <begin position="109"/>
        <end position="128"/>
    </location>
</feature>
<dbReference type="SUPFAM" id="SSF54452">
    <property type="entry name" value="MHC antigen-recognition domain"/>
    <property type="match status" value="1"/>
</dbReference>
<evidence type="ECO:0000256" key="8">
    <source>
        <dbReference type="SAM" id="Phobius"/>
    </source>
</evidence>
<dbReference type="Gene3D" id="2.60.40.10">
    <property type="entry name" value="Immunoglobulins"/>
    <property type="match status" value="1"/>
</dbReference>
<evidence type="ECO:0000259" key="9">
    <source>
        <dbReference type="PROSITE" id="PS50835"/>
    </source>
</evidence>
<dbReference type="InterPro" id="IPR003597">
    <property type="entry name" value="Ig_C1-set"/>
</dbReference>
<keyword evidence="10" id="KW-1185">Reference proteome</keyword>
<dbReference type="Pfam" id="PF07654">
    <property type="entry name" value="C1-set"/>
    <property type="match status" value="1"/>
</dbReference>
<dbReference type="Proteomes" id="UP001652627">
    <property type="component" value="Chromosome 32"/>
</dbReference>
<dbReference type="PANTHER" id="PTHR19944:SF50">
    <property type="entry name" value="HLA CLASS II HISTOCOMPATIBILITY ANTIGEN, DM ALPHA CHAIN"/>
    <property type="match status" value="1"/>
</dbReference>
<keyword evidence="3 8" id="KW-0812">Transmembrane</keyword>
<evidence type="ECO:0000313" key="11">
    <source>
        <dbReference type="RefSeq" id="XP_067169879.1"/>
    </source>
</evidence>
<dbReference type="InterPro" id="IPR011162">
    <property type="entry name" value="MHC_I/II-like_Ag-recog"/>
</dbReference>
<evidence type="ECO:0000256" key="4">
    <source>
        <dbReference type="ARBA" id="ARBA00022989"/>
    </source>
</evidence>
<feature type="domain" description="Ig-like" evidence="9">
    <location>
        <begin position="295"/>
        <end position="383"/>
    </location>
</feature>
<dbReference type="InterPro" id="IPR007110">
    <property type="entry name" value="Ig-like_dom"/>
</dbReference>
<protein>
    <submittedName>
        <fullName evidence="11">Class II histocompatibility antigen, M alpha chain</fullName>
    </submittedName>
</protein>
<dbReference type="InterPro" id="IPR013783">
    <property type="entry name" value="Ig-like_fold"/>
</dbReference>
<dbReference type="InterPro" id="IPR014745">
    <property type="entry name" value="MHC_II_a/b_N"/>
</dbReference>
<keyword evidence="8" id="KW-0472">Membrane</keyword>